<dbReference type="InterPro" id="IPR003369">
    <property type="entry name" value="TatA/B/E"/>
</dbReference>
<sequence>MLLFISGAEWIWIIVIVGVLLFGAKKIPELARSLGRATGEYEKARLEAEREIRGYRADGSKMSREKLETIARTLGIDPSGKDDDELRAEIERAIGSSSNSSSSSSSSK</sequence>
<proteinExistence type="predicted"/>
<keyword evidence="3 8" id="KW-0812">Transmembrane</keyword>
<evidence type="ECO:0000256" key="4">
    <source>
        <dbReference type="ARBA" id="ARBA00022927"/>
    </source>
</evidence>
<evidence type="ECO:0000256" key="8">
    <source>
        <dbReference type="SAM" id="Phobius"/>
    </source>
</evidence>
<reference evidence="9" key="1">
    <citation type="submission" date="2006-01" db="EMBL/GenBank/DDBJ databases">
        <title>uncultured crenarchaeote 31-F-01.</title>
        <authorList>
            <person name="Nunoura T."/>
            <person name="Takami H."/>
            <person name="Oida H."/>
            <person name="Nishi S."/>
            <person name="Shimamura S."/>
            <person name="Takai K."/>
            <person name="Ishino Y."/>
            <person name="Horikoshi K."/>
        </authorList>
    </citation>
    <scope>NUCLEOTIDE SEQUENCE</scope>
</reference>
<keyword evidence="4" id="KW-0653">Protein transport</keyword>
<gene>
    <name evidence="9" type="primary">HGP-36</name>
</gene>
<dbReference type="EMBL" id="AB246700">
    <property type="protein sequence ID" value="BAE95236.1"/>
    <property type="molecule type" value="Genomic_DNA"/>
</dbReference>
<dbReference type="AlphaFoldDB" id="Q1ER90"/>
<keyword evidence="7 8" id="KW-0472">Membrane</keyword>
<evidence type="ECO:0000313" key="9">
    <source>
        <dbReference type="EMBL" id="BAE95236.1"/>
    </source>
</evidence>
<dbReference type="Pfam" id="PF02416">
    <property type="entry name" value="TatA_B_E"/>
    <property type="match status" value="1"/>
</dbReference>
<keyword evidence="5 8" id="KW-1133">Transmembrane helix</keyword>
<protein>
    <submittedName>
        <fullName evidence="9">Sec-independent protein secretion pathway component</fullName>
    </submittedName>
</protein>
<dbReference type="PANTHER" id="PTHR42982">
    <property type="entry name" value="SEC-INDEPENDENT PROTEIN TRANSLOCASE PROTEIN TATA"/>
    <property type="match status" value="1"/>
</dbReference>
<keyword evidence="2" id="KW-0813">Transport</keyword>
<evidence type="ECO:0000256" key="7">
    <source>
        <dbReference type="ARBA" id="ARBA00023136"/>
    </source>
</evidence>
<dbReference type="PANTHER" id="PTHR42982:SF1">
    <property type="entry name" value="SEC-INDEPENDENT PROTEIN TRANSLOCASE PROTEIN TATA"/>
    <property type="match status" value="1"/>
</dbReference>
<evidence type="ECO:0000256" key="1">
    <source>
        <dbReference type="ARBA" id="ARBA00004167"/>
    </source>
</evidence>
<evidence type="ECO:0000256" key="3">
    <source>
        <dbReference type="ARBA" id="ARBA00022692"/>
    </source>
</evidence>
<dbReference type="GO" id="GO:0015031">
    <property type="term" value="P:protein transport"/>
    <property type="evidence" value="ECO:0007669"/>
    <property type="project" value="UniProtKB-KW"/>
</dbReference>
<evidence type="ECO:0000256" key="5">
    <source>
        <dbReference type="ARBA" id="ARBA00022989"/>
    </source>
</evidence>
<keyword evidence="6" id="KW-0811">Translocation</keyword>
<dbReference type="Gene3D" id="1.20.5.3310">
    <property type="match status" value="1"/>
</dbReference>
<comment type="subcellular location">
    <subcellularLocation>
        <location evidence="1">Membrane</location>
        <topology evidence="1">Single-pass membrane protein</topology>
    </subcellularLocation>
</comment>
<accession>Q1ER90</accession>
<name>Q1ER90_9ARCH</name>
<evidence type="ECO:0000256" key="6">
    <source>
        <dbReference type="ARBA" id="ARBA00023010"/>
    </source>
</evidence>
<dbReference type="GO" id="GO:0016020">
    <property type="term" value="C:membrane"/>
    <property type="evidence" value="ECO:0007669"/>
    <property type="project" value="UniProtKB-ARBA"/>
</dbReference>
<organism evidence="9">
    <name type="scientific">uncultured Candidatus Nitrosocaldus sp</name>
    <dbReference type="NCBI Taxonomy" id="766501"/>
    <lineage>
        <taxon>Archaea</taxon>
        <taxon>Nitrososphaerota</taxon>
        <taxon>Nitrososphaeria</taxon>
        <taxon>Candidatus Nitrosocaldales</taxon>
        <taxon>Candidatus Nitrosocaldaceae</taxon>
        <taxon>Candidatus Nitrosocaldus</taxon>
        <taxon>environmental samples</taxon>
    </lineage>
</organism>
<feature type="transmembrane region" description="Helical" evidence="8">
    <location>
        <begin position="6"/>
        <end position="24"/>
    </location>
</feature>
<evidence type="ECO:0000256" key="2">
    <source>
        <dbReference type="ARBA" id="ARBA00022448"/>
    </source>
</evidence>